<feature type="transmembrane region" description="Helical" evidence="7">
    <location>
        <begin position="88"/>
        <end position="107"/>
    </location>
</feature>
<evidence type="ECO:0000256" key="5">
    <source>
        <dbReference type="ARBA" id="ARBA00022989"/>
    </source>
</evidence>
<feature type="transmembrane region" description="Helical" evidence="7">
    <location>
        <begin position="235"/>
        <end position="255"/>
    </location>
</feature>
<feature type="transmembrane region" description="Helical" evidence="7">
    <location>
        <begin position="372"/>
        <end position="391"/>
    </location>
</feature>
<protein>
    <recommendedName>
        <fullName evidence="7">XK-related protein</fullName>
    </recommendedName>
</protein>
<gene>
    <name evidence="8" type="ORF">B4U79_14753</name>
</gene>
<dbReference type="PANTHER" id="PTHR16024">
    <property type="entry name" value="XK-RELATED PROTEIN"/>
    <property type="match status" value="1"/>
</dbReference>
<comment type="caution">
    <text evidence="8">The sequence shown here is derived from an EMBL/GenBank/DDBJ whole genome shotgun (WGS) entry which is preliminary data.</text>
</comment>
<comment type="similarity">
    <text evidence="2 7">Belongs to the XK family.</text>
</comment>
<reference evidence="8 9" key="1">
    <citation type="journal article" date="2018" name="Gigascience">
        <title>Genomes of trombidid mites reveal novel predicted allergens and laterally-transferred genes associated with secondary metabolism.</title>
        <authorList>
            <person name="Dong X."/>
            <person name="Chaisiri K."/>
            <person name="Xia D."/>
            <person name="Armstrong S.D."/>
            <person name="Fang Y."/>
            <person name="Donnelly M.J."/>
            <person name="Kadowaki T."/>
            <person name="McGarry J.W."/>
            <person name="Darby A.C."/>
            <person name="Makepeace B.L."/>
        </authorList>
    </citation>
    <scope>NUCLEOTIDE SEQUENCE [LARGE SCALE GENOMIC DNA]</scope>
    <source>
        <strain evidence="8">UoL-WK</strain>
    </source>
</reference>
<comment type="subcellular location">
    <subcellularLocation>
        <location evidence="1">Cell membrane</location>
        <topology evidence="1">Multi-pass membrane protein</topology>
    </subcellularLocation>
    <subcellularLocation>
        <location evidence="7">Membrane</location>
        <topology evidence="7">Multi-pass membrane protein</topology>
    </subcellularLocation>
</comment>
<feature type="transmembrane region" description="Helical" evidence="7">
    <location>
        <begin position="342"/>
        <end position="360"/>
    </location>
</feature>
<dbReference type="PANTHER" id="PTHR16024:SF28">
    <property type="entry name" value="XK-RELATED PROTEIN"/>
    <property type="match status" value="1"/>
</dbReference>
<evidence type="ECO:0000256" key="4">
    <source>
        <dbReference type="ARBA" id="ARBA00022692"/>
    </source>
</evidence>
<evidence type="ECO:0000313" key="8">
    <source>
        <dbReference type="EMBL" id="RWS02339.1"/>
    </source>
</evidence>
<sequence>MASSVTSSVESLNKNNDLKYNANTVIDDNRAVGESGDEKHEQSSSSCFSRPIFQLLLITSLTRLIIYLNKLYQDVNSVSEYYVREDVYFAIVSLIALILPPILYAAYLTGESLVKKLELDSIDLSTRTINGCLLIPWQIKRHLDVLYFAAQRVCFWRKPTGDEKQDMMQMERSAETLEFFEDFYAGFIQILLQFHIIFSSLSTPYSWGQIIGSALSILSLMFAVRRRDDGPLTSVLSFFGWISLITARVIAIALVSSFFKTWTLVLCTFHAVLVSIWIYKIAIASHEKETNEIIVKSRAISIESKRQRVTLWWLVFWFFGFPSLVYWPIMFQLKEHRRPEKFLTITFVENMFLLCLWLAVAPNKHEAMQIKLAIGVLAASVFGILCLLIYITCKPKYTDLLVLHEMKVENAHSYGIYYEFCDIVFRLPSSNKIAENLEI</sequence>
<keyword evidence="5 7" id="KW-1133">Transmembrane helix</keyword>
<evidence type="ECO:0000256" key="6">
    <source>
        <dbReference type="ARBA" id="ARBA00023136"/>
    </source>
</evidence>
<feature type="non-terminal residue" evidence="8">
    <location>
        <position position="439"/>
    </location>
</feature>
<feature type="transmembrane region" description="Helical" evidence="7">
    <location>
        <begin position="204"/>
        <end position="223"/>
    </location>
</feature>
<keyword evidence="9" id="KW-1185">Reference proteome</keyword>
<dbReference type="InterPro" id="IPR018629">
    <property type="entry name" value="XK-rel"/>
</dbReference>
<proteinExistence type="inferred from homology"/>
<dbReference type="Proteomes" id="UP000285301">
    <property type="component" value="Unassembled WGS sequence"/>
</dbReference>
<evidence type="ECO:0000313" key="9">
    <source>
        <dbReference type="Proteomes" id="UP000285301"/>
    </source>
</evidence>
<dbReference type="OrthoDB" id="6420233at2759"/>
<evidence type="ECO:0000256" key="7">
    <source>
        <dbReference type="RuleBase" id="RU910716"/>
    </source>
</evidence>
<evidence type="ECO:0000256" key="1">
    <source>
        <dbReference type="ARBA" id="ARBA00004651"/>
    </source>
</evidence>
<dbReference type="GO" id="GO:0005886">
    <property type="term" value="C:plasma membrane"/>
    <property type="evidence" value="ECO:0007669"/>
    <property type="project" value="UniProtKB-SubCell"/>
</dbReference>
<keyword evidence="4 7" id="KW-0812">Transmembrane</keyword>
<accession>A0A3S3NME9</accession>
<feature type="transmembrane region" description="Helical" evidence="7">
    <location>
        <begin position="311"/>
        <end position="330"/>
    </location>
</feature>
<organism evidence="8 9">
    <name type="scientific">Dinothrombium tinctorium</name>
    <dbReference type="NCBI Taxonomy" id="1965070"/>
    <lineage>
        <taxon>Eukaryota</taxon>
        <taxon>Metazoa</taxon>
        <taxon>Ecdysozoa</taxon>
        <taxon>Arthropoda</taxon>
        <taxon>Chelicerata</taxon>
        <taxon>Arachnida</taxon>
        <taxon>Acari</taxon>
        <taxon>Acariformes</taxon>
        <taxon>Trombidiformes</taxon>
        <taxon>Prostigmata</taxon>
        <taxon>Anystina</taxon>
        <taxon>Parasitengona</taxon>
        <taxon>Trombidioidea</taxon>
        <taxon>Trombidiidae</taxon>
        <taxon>Dinothrombium</taxon>
    </lineage>
</organism>
<evidence type="ECO:0000256" key="2">
    <source>
        <dbReference type="ARBA" id="ARBA00008789"/>
    </source>
</evidence>
<dbReference type="AlphaFoldDB" id="A0A3S3NME9"/>
<keyword evidence="3" id="KW-1003">Cell membrane</keyword>
<dbReference type="EMBL" id="NCKU01007847">
    <property type="protein sequence ID" value="RWS02339.1"/>
    <property type="molecule type" value="Genomic_DNA"/>
</dbReference>
<feature type="transmembrane region" description="Helical" evidence="7">
    <location>
        <begin position="261"/>
        <end position="279"/>
    </location>
</feature>
<dbReference type="Pfam" id="PF09815">
    <property type="entry name" value="XK-related"/>
    <property type="match status" value="1"/>
</dbReference>
<keyword evidence="6 7" id="KW-0472">Membrane</keyword>
<name>A0A3S3NME9_9ACAR</name>
<evidence type="ECO:0000256" key="3">
    <source>
        <dbReference type="ARBA" id="ARBA00022475"/>
    </source>
</evidence>
<dbReference type="InterPro" id="IPR050895">
    <property type="entry name" value="XK-related_scramblase"/>
</dbReference>